<dbReference type="InterPro" id="IPR029063">
    <property type="entry name" value="SAM-dependent_MTases_sf"/>
</dbReference>
<dbReference type="EMBL" id="FQXT01000004">
    <property type="protein sequence ID" value="SHI17467.1"/>
    <property type="molecule type" value="Genomic_DNA"/>
</dbReference>
<dbReference type="Gene3D" id="3.40.50.150">
    <property type="entry name" value="Vaccinia Virus protein VP39"/>
    <property type="match status" value="1"/>
</dbReference>
<dbReference type="Pfam" id="PF13578">
    <property type="entry name" value="Methyltransf_24"/>
    <property type="match status" value="1"/>
</dbReference>
<dbReference type="CDD" id="cd02440">
    <property type="entry name" value="AdoMet_MTases"/>
    <property type="match status" value="1"/>
</dbReference>
<dbReference type="GO" id="GO:0032259">
    <property type="term" value="P:methylation"/>
    <property type="evidence" value="ECO:0007669"/>
    <property type="project" value="UniProtKB-KW"/>
</dbReference>
<dbReference type="GO" id="GO:0008171">
    <property type="term" value="F:O-methyltransferase activity"/>
    <property type="evidence" value="ECO:0007669"/>
    <property type="project" value="TreeGrafter"/>
</dbReference>
<dbReference type="SUPFAM" id="SSF53335">
    <property type="entry name" value="S-adenosyl-L-methionine-dependent methyltransferases"/>
    <property type="match status" value="1"/>
</dbReference>
<dbReference type="RefSeq" id="WP_072983587.1">
    <property type="nucleotide sequence ID" value="NZ_FQXT01000004.1"/>
</dbReference>
<protein>
    <submittedName>
        <fullName evidence="1 2">O-methyltransferase YrrM</fullName>
    </submittedName>
</protein>
<dbReference type="PANTHER" id="PTHR43836:SF2">
    <property type="entry name" value="CATECHOL O-METHYLTRANSFERASE 1-RELATED"/>
    <property type="match status" value="1"/>
</dbReference>
<reference evidence="1 4" key="3">
    <citation type="submission" date="2018-07" db="EMBL/GenBank/DDBJ databases">
        <title>Leeuwenhoekiella genomics.</title>
        <authorList>
            <person name="Tahon G."/>
            <person name="Willems A."/>
        </authorList>
    </citation>
    <scope>NUCLEOTIDE SEQUENCE [LARGE SCALE GENOMIC DNA]</scope>
    <source>
        <strain evidence="1 4">LMG 24856</strain>
    </source>
</reference>
<dbReference type="AlphaFoldDB" id="A0A1M5YZJ6"/>
<keyword evidence="2" id="KW-0808">Transferase</keyword>
<reference evidence="2" key="1">
    <citation type="submission" date="2016-11" db="EMBL/GenBank/DDBJ databases">
        <authorList>
            <person name="Jaros S."/>
            <person name="Januszkiewicz K."/>
            <person name="Wedrychowicz H."/>
        </authorList>
    </citation>
    <scope>NUCLEOTIDE SEQUENCE [LARGE SCALE GENOMIC DNA]</scope>
    <source>
        <strain evidence="2">DSM 19859</strain>
    </source>
</reference>
<dbReference type="Proteomes" id="UP000184240">
    <property type="component" value="Unassembled WGS sequence"/>
</dbReference>
<reference evidence="3" key="2">
    <citation type="submission" date="2016-11" db="EMBL/GenBank/DDBJ databases">
        <authorList>
            <person name="Varghese N."/>
            <person name="Submissions S."/>
        </authorList>
    </citation>
    <scope>NUCLEOTIDE SEQUENCE [LARGE SCALE GENOMIC DNA]</scope>
    <source>
        <strain evidence="3">DSM 19859</strain>
    </source>
</reference>
<gene>
    <name evidence="1" type="ORF">DSM01_1823</name>
    <name evidence="2" type="ORF">SAMN04487999_2546</name>
</gene>
<keyword evidence="2" id="KW-0489">Methyltransferase</keyword>
<name>A0A1M5YZJ6_9FLAO</name>
<organism evidence="2 3">
    <name type="scientific">Leeuwenhoekiella palythoae</name>
    <dbReference type="NCBI Taxonomy" id="573501"/>
    <lineage>
        <taxon>Bacteria</taxon>
        <taxon>Pseudomonadati</taxon>
        <taxon>Bacteroidota</taxon>
        <taxon>Flavobacteriia</taxon>
        <taxon>Flavobacteriales</taxon>
        <taxon>Flavobacteriaceae</taxon>
        <taxon>Leeuwenhoekiella</taxon>
    </lineage>
</organism>
<sequence length="256" mass="29534">MWYIIKAYSQFLRKATNQHGVHSPFVYTFVTKCLYRKTPEEAKKQLKAYRNSLRQSNEVIEVTDFGAGSRVFKSNRRAVKDIAKYAGARFSRMKLLYRVVTYFKPKAILELGTSVGLASVSLALPKTGKVTSLEGCPQTATVAQRHLKSAEISNVEVVVGDFKQTLPQVISEKFDLIYFDGNHSKEATLKYFEQLLPTAHNDSVWIFDDIYWSPEMTQAWELIKQHPRVSVTVDCFWLGFVFFRTEQVEEHFKIRI</sequence>
<keyword evidence="4" id="KW-1185">Reference proteome</keyword>
<dbReference type="STRING" id="573501.SAMN04487999_2546"/>
<dbReference type="Proteomes" id="UP000290037">
    <property type="component" value="Unassembled WGS sequence"/>
</dbReference>
<evidence type="ECO:0000313" key="3">
    <source>
        <dbReference type="Proteomes" id="UP000184240"/>
    </source>
</evidence>
<dbReference type="EMBL" id="QOVN01000003">
    <property type="protein sequence ID" value="RXG29721.1"/>
    <property type="molecule type" value="Genomic_DNA"/>
</dbReference>
<evidence type="ECO:0000313" key="1">
    <source>
        <dbReference type="EMBL" id="RXG29721.1"/>
    </source>
</evidence>
<evidence type="ECO:0000313" key="4">
    <source>
        <dbReference type="Proteomes" id="UP000290037"/>
    </source>
</evidence>
<accession>A0A1M5YZJ6</accession>
<evidence type="ECO:0000313" key="2">
    <source>
        <dbReference type="EMBL" id="SHI17467.1"/>
    </source>
</evidence>
<proteinExistence type="predicted"/>
<dbReference type="OrthoDB" id="5464618at2"/>
<dbReference type="PANTHER" id="PTHR43836">
    <property type="entry name" value="CATECHOL O-METHYLTRANSFERASE 1-RELATED"/>
    <property type="match status" value="1"/>
</dbReference>